<evidence type="ECO:0000313" key="4">
    <source>
        <dbReference type="EMBL" id="RKQ86082.1"/>
    </source>
</evidence>
<dbReference type="PANTHER" id="PTHR30023:SF0">
    <property type="entry name" value="PENICILLIN-SENSITIVE CARBOXYPEPTIDASE A"/>
    <property type="match status" value="1"/>
</dbReference>
<dbReference type="EMBL" id="RBIL01000002">
    <property type="protein sequence ID" value="RKQ86082.1"/>
    <property type="molecule type" value="Genomic_DNA"/>
</dbReference>
<accession>A0A660KZH8</accession>
<reference evidence="4 5" key="1">
    <citation type="submission" date="2018-10" db="EMBL/GenBank/DDBJ databases">
        <title>Genomic Encyclopedia of Archaeal and Bacterial Type Strains, Phase II (KMG-II): from individual species to whole genera.</title>
        <authorList>
            <person name="Goeker M."/>
        </authorList>
    </citation>
    <scope>NUCLEOTIDE SEQUENCE [LARGE SCALE GENOMIC DNA]</scope>
    <source>
        <strain evidence="4 5">DSM 14954</strain>
    </source>
</reference>
<dbReference type="GO" id="GO:0000270">
    <property type="term" value="P:peptidoglycan metabolic process"/>
    <property type="evidence" value="ECO:0007669"/>
    <property type="project" value="TreeGrafter"/>
</dbReference>
<keyword evidence="5" id="KW-1185">Reference proteome</keyword>
<evidence type="ECO:0000256" key="3">
    <source>
        <dbReference type="SAM" id="SignalP"/>
    </source>
</evidence>
<dbReference type="InterPro" id="IPR012338">
    <property type="entry name" value="Beta-lactam/transpept-like"/>
</dbReference>
<dbReference type="Proteomes" id="UP000278962">
    <property type="component" value="Unassembled WGS sequence"/>
</dbReference>
<dbReference type="Gene3D" id="3.40.710.10">
    <property type="entry name" value="DD-peptidase/beta-lactamase superfamily"/>
    <property type="match status" value="2"/>
</dbReference>
<dbReference type="InterPro" id="IPR000667">
    <property type="entry name" value="Peptidase_S13"/>
</dbReference>
<dbReference type="GO" id="GO:0004185">
    <property type="term" value="F:serine-type carboxypeptidase activity"/>
    <property type="evidence" value="ECO:0007669"/>
    <property type="project" value="InterPro"/>
</dbReference>
<dbReference type="PANTHER" id="PTHR30023">
    <property type="entry name" value="D-ALANYL-D-ALANINE CARBOXYPEPTIDASE"/>
    <property type="match status" value="1"/>
</dbReference>
<comment type="similarity">
    <text evidence="1">Belongs to the peptidase S13 family.</text>
</comment>
<gene>
    <name evidence="4" type="ORF">C8N24_4091</name>
</gene>
<keyword evidence="3" id="KW-0732">Signal</keyword>
<proteinExistence type="inferred from homology"/>
<feature type="chain" id="PRO_5025057309" evidence="3">
    <location>
        <begin position="22"/>
        <end position="383"/>
    </location>
</feature>
<dbReference type="GO" id="GO:0006508">
    <property type="term" value="P:proteolysis"/>
    <property type="evidence" value="ECO:0007669"/>
    <property type="project" value="InterPro"/>
</dbReference>
<dbReference type="SUPFAM" id="SSF56601">
    <property type="entry name" value="beta-lactamase/transpeptidase-like"/>
    <property type="match status" value="1"/>
</dbReference>
<evidence type="ECO:0000256" key="2">
    <source>
        <dbReference type="ARBA" id="ARBA00022801"/>
    </source>
</evidence>
<name>A0A660KZH8_9ACTN</name>
<comment type="caution">
    <text evidence="4">The sequence shown here is derived from an EMBL/GenBank/DDBJ whole genome shotgun (WGS) entry which is preliminary data.</text>
</comment>
<dbReference type="RefSeq" id="WP_170179258.1">
    <property type="nucleotide sequence ID" value="NZ_RBIL01000002.1"/>
</dbReference>
<keyword evidence="2" id="KW-0378">Hydrolase</keyword>
<evidence type="ECO:0000313" key="5">
    <source>
        <dbReference type="Proteomes" id="UP000278962"/>
    </source>
</evidence>
<keyword evidence="4" id="KW-0645">Protease</keyword>
<evidence type="ECO:0000256" key="1">
    <source>
        <dbReference type="ARBA" id="ARBA00006096"/>
    </source>
</evidence>
<dbReference type="AlphaFoldDB" id="A0A660KZH8"/>
<sequence length="383" mass="38881">MLKRLLLSLVLATLLAAPAQAASLSKADRSRVEKLARSLGSKTSLVVTDTKGRTLAAVRPGTRRPLGSVTKLFTASAVILGLGGPPRTEVALSAPVGPDGTMDGSIVLRGGGDAGLDDAGLTRLRDAVVQAGVKRITGPVIGDGSLFDAATGGPATGGAFDPEFDGAVGALTFEHGRATPGGPFQVSPAAAAAARFDDLLEAAGVVLPLGPVSATTPGLRPLATVDGDLNALLRAMLTDSSASTAETLGKLLAARRTGRPGTSATAAATVQQVVRTLKVRPKLADSAGFVAGSQATARDVTRLLRVMDRRPSFRRALARPGNGTLRGRDLPSGCRAKTGTLRDAKATALAGICRGRVFAILAVGPSAERARQVQDSIARVLGT</sequence>
<dbReference type="Pfam" id="PF02113">
    <property type="entry name" value="Peptidase_S13"/>
    <property type="match status" value="2"/>
</dbReference>
<dbReference type="Gene3D" id="3.50.80.20">
    <property type="entry name" value="D-Ala-D-Ala carboxypeptidase C, peptidase S13"/>
    <property type="match status" value="1"/>
</dbReference>
<feature type="signal peptide" evidence="3">
    <location>
        <begin position="1"/>
        <end position="21"/>
    </location>
</feature>
<organism evidence="4 5">
    <name type="scientific">Solirubrobacter pauli</name>
    <dbReference type="NCBI Taxonomy" id="166793"/>
    <lineage>
        <taxon>Bacteria</taxon>
        <taxon>Bacillati</taxon>
        <taxon>Actinomycetota</taxon>
        <taxon>Thermoleophilia</taxon>
        <taxon>Solirubrobacterales</taxon>
        <taxon>Solirubrobacteraceae</taxon>
        <taxon>Solirubrobacter</taxon>
    </lineage>
</organism>
<protein>
    <submittedName>
        <fullName evidence="4">D-alanyl-D-alanine carboxypeptidase</fullName>
    </submittedName>
</protein>
<keyword evidence="4" id="KW-0121">Carboxypeptidase</keyword>